<dbReference type="EMBL" id="MWPQ01000058">
    <property type="protein sequence ID" value="OPH81559.1"/>
    <property type="molecule type" value="Genomic_DNA"/>
</dbReference>
<dbReference type="SUPFAM" id="SSF52540">
    <property type="entry name" value="P-loop containing nucleoside triphosphate hydrolases"/>
    <property type="match status" value="1"/>
</dbReference>
<evidence type="ECO:0000256" key="7">
    <source>
        <dbReference type="ARBA" id="ARBA00023134"/>
    </source>
</evidence>
<dbReference type="Proteomes" id="UP000189940">
    <property type="component" value="Unassembled WGS sequence"/>
</dbReference>
<evidence type="ECO:0000256" key="9">
    <source>
        <dbReference type="ARBA" id="ARBA00023306"/>
    </source>
</evidence>
<evidence type="ECO:0000256" key="10">
    <source>
        <dbReference type="HAMAP-Rule" id="MF_00321"/>
    </source>
</evidence>
<keyword evidence="4" id="KW-0479">Metal-binding</keyword>
<keyword evidence="5 10" id="KW-0547">Nucleotide-binding</keyword>
<dbReference type="STRING" id="29421.B2M20_16730"/>
<keyword evidence="7 10" id="KW-0342">GTP-binding</keyword>
<comment type="similarity">
    <text evidence="2 10">Belongs to the TRAFAC class TrmE-Era-EngA-EngB-Septin-like GTPase superfamily. EngB GTPase family.</text>
</comment>
<name>A0A1V4HUL9_NITVU</name>
<dbReference type="GO" id="GO:0005829">
    <property type="term" value="C:cytosol"/>
    <property type="evidence" value="ECO:0007669"/>
    <property type="project" value="TreeGrafter"/>
</dbReference>
<keyword evidence="9 10" id="KW-0131">Cell cycle</keyword>
<evidence type="ECO:0000256" key="6">
    <source>
        <dbReference type="ARBA" id="ARBA00022842"/>
    </source>
</evidence>
<feature type="domain" description="EngB-type G" evidence="11">
    <location>
        <begin position="37"/>
        <end position="214"/>
    </location>
</feature>
<dbReference type="PANTHER" id="PTHR11649">
    <property type="entry name" value="MSS1/TRME-RELATED GTP-BINDING PROTEIN"/>
    <property type="match status" value="1"/>
</dbReference>
<dbReference type="Pfam" id="PF01926">
    <property type="entry name" value="MMR_HSR1"/>
    <property type="match status" value="1"/>
</dbReference>
<evidence type="ECO:0000256" key="1">
    <source>
        <dbReference type="ARBA" id="ARBA00001946"/>
    </source>
</evidence>
<keyword evidence="8 10" id="KW-0717">Septation</keyword>
<evidence type="ECO:0000313" key="12">
    <source>
        <dbReference type="EMBL" id="OPH81559.1"/>
    </source>
</evidence>
<dbReference type="InterPro" id="IPR027417">
    <property type="entry name" value="P-loop_NTPase"/>
</dbReference>
<dbReference type="AlphaFoldDB" id="A0A1V4HUL9"/>
<dbReference type="PROSITE" id="PS51706">
    <property type="entry name" value="G_ENGB"/>
    <property type="match status" value="1"/>
</dbReference>
<evidence type="ECO:0000259" key="11">
    <source>
        <dbReference type="PROSITE" id="PS51706"/>
    </source>
</evidence>
<dbReference type="NCBIfam" id="TIGR03598">
    <property type="entry name" value="GTPase_YsxC"/>
    <property type="match status" value="1"/>
</dbReference>
<dbReference type="GO" id="GO:0000917">
    <property type="term" value="P:division septum assembly"/>
    <property type="evidence" value="ECO:0007669"/>
    <property type="project" value="UniProtKB-KW"/>
</dbReference>
<evidence type="ECO:0000256" key="8">
    <source>
        <dbReference type="ARBA" id="ARBA00023210"/>
    </source>
</evidence>
<dbReference type="HAMAP" id="MF_00321">
    <property type="entry name" value="GTPase_EngB"/>
    <property type="match status" value="1"/>
</dbReference>
<dbReference type="GO" id="GO:0005525">
    <property type="term" value="F:GTP binding"/>
    <property type="evidence" value="ECO:0007669"/>
    <property type="project" value="UniProtKB-UniRule"/>
</dbReference>
<comment type="cofactor">
    <cofactor evidence="1">
        <name>Mg(2+)</name>
        <dbReference type="ChEBI" id="CHEBI:18420"/>
    </cofactor>
</comment>
<evidence type="ECO:0000256" key="3">
    <source>
        <dbReference type="ARBA" id="ARBA00022618"/>
    </source>
</evidence>
<dbReference type="InterPro" id="IPR030393">
    <property type="entry name" value="G_ENGB_dom"/>
</dbReference>
<reference evidence="12 13" key="1">
    <citation type="submission" date="2017-02" db="EMBL/GenBank/DDBJ databases">
        <title>Genome sequence of the nitrite-oxidizing bacterium Nitrobacter vulgaris strain Ab1.</title>
        <authorList>
            <person name="Mellbye B.L."/>
            <person name="Davis E.W."/>
            <person name="Spieck E."/>
            <person name="Chang J.H."/>
            <person name="Bottomley P.J."/>
            <person name="Sayavedra-Soto L.A."/>
        </authorList>
    </citation>
    <scope>NUCLEOTIDE SEQUENCE [LARGE SCALE GENOMIC DNA]</scope>
    <source>
        <strain evidence="12 13">Ab1</strain>
    </source>
</reference>
<keyword evidence="3 10" id="KW-0132">Cell division</keyword>
<dbReference type="Gene3D" id="3.40.50.300">
    <property type="entry name" value="P-loop containing nucleotide triphosphate hydrolases"/>
    <property type="match status" value="1"/>
</dbReference>
<keyword evidence="6" id="KW-0460">Magnesium</keyword>
<dbReference type="CDD" id="cd01876">
    <property type="entry name" value="YihA_EngB"/>
    <property type="match status" value="1"/>
</dbReference>
<dbReference type="PANTHER" id="PTHR11649:SF13">
    <property type="entry name" value="ENGB-TYPE G DOMAIN-CONTAINING PROTEIN"/>
    <property type="match status" value="1"/>
</dbReference>
<sequence length="217" mass="23584">MTTGLDTELIEQGRRLFAGDWQFIWASPSIETLPPMAGLEVAFAGRSNVGKSSLINALTGRSTLARTSRTPGRTQELIFFEGPKGADVRLVDMPGYGFASAPKAKIASWTSLIHQFLLGRATLARVYVLIDARHGIKDTDQDILTTLDRSAVSYQIVLTKADEVKAAEMAERTEAIKALLAKHPAAFPDVLVTSSRTGYGIPELRAAMARLIGELQR</sequence>
<comment type="function">
    <text evidence="10">Necessary for normal cell division and for the maintenance of normal septation.</text>
</comment>
<dbReference type="GO" id="GO:0046872">
    <property type="term" value="F:metal ion binding"/>
    <property type="evidence" value="ECO:0007669"/>
    <property type="project" value="UniProtKB-KW"/>
</dbReference>
<proteinExistence type="inferred from homology"/>
<evidence type="ECO:0000256" key="4">
    <source>
        <dbReference type="ARBA" id="ARBA00022723"/>
    </source>
</evidence>
<evidence type="ECO:0000256" key="2">
    <source>
        <dbReference type="ARBA" id="ARBA00009638"/>
    </source>
</evidence>
<keyword evidence="13" id="KW-1185">Reference proteome</keyword>
<evidence type="ECO:0000256" key="5">
    <source>
        <dbReference type="ARBA" id="ARBA00022741"/>
    </source>
</evidence>
<comment type="caution">
    <text evidence="12">The sequence shown here is derived from an EMBL/GenBank/DDBJ whole genome shotgun (WGS) entry which is preliminary data.</text>
</comment>
<accession>A0A1V4HUL9</accession>
<dbReference type="InterPro" id="IPR006073">
    <property type="entry name" value="GTP-bd"/>
</dbReference>
<organism evidence="12 13">
    <name type="scientific">Nitrobacter vulgaris</name>
    <dbReference type="NCBI Taxonomy" id="29421"/>
    <lineage>
        <taxon>Bacteria</taxon>
        <taxon>Pseudomonadati</taxon>
        <taxon>Pseudomonadota</taxon>
        <taxon>Alphaproteobacteria</taxon>
        <taxon>Hyphomicrobiales</taxon>
        <taxon>Nitrobacteraceae</taxon>
        <taxon>Nitrobacter</taxon>
    </lineage>
</organism>
<gene>
    <name evidence="10" type="primary">engB</name>
    <name evidence="12" type="ORF">B2M20_16730</name>
</gene>
<evidence type="ECO:0000313" key="13">
    <source>
        <dbReference type="Proteomes" id="UP000189940"/>
    </source>
</evidence>
<dbReference type="RefSeq" id="WP_079448170.1">
    <property type="nucleotide sequence ID" value="NZ_MWPQ01000058.1"/>
</dbReference>
<dbReference type="OrthoDB" id="9804921at2"/>
<dbReference type="InterPro" id="IPR019987">
    <property type="entry name" value="GTP-bd_ribosome_bio_YsxC"/>
</dbReference>
<protein>
    <recommendedName>
        <fullName evidence="10">Probable GTP-binding protein EngB</fullName>
    </recommendedName>
</protein>